<evidence type="ECO:0000313" key="3">
    <source>
        <dbReference type="Proteomes" id="UP000054032"/>
    </source>
</evidence>
<keyword evidence="3" id="KW-1185">Reference proteome</keyword>
<reference evidence="2 3" key="1">
    <citation type="journal article" date="2013" name="PLoS Genet.">
        <title>Comparative genome structure, secondary metabolite, and effector coding capacity across Cochliobolus pathogens.</title>
        <authorList>
            <person name="Condon B.J."/>
            <person name="Leng Y."/>
            <person name="Wu D."/>
            <person name="Bushley K.E."/>
            <person name="Ohm R.A."/>
            <person name="Otillar R."/>
            <person name="Martin J."/>
            <person name="Schackwitz W."/>
            <person name="Grimwood J."/>
            <person name="MohdZainudin N."/>
            <person name="Xue C."/>
            <person name="Wang R."/>
            <person name="Manning V.A."/>
            <person name="Dhillon B."/>
            <person name="Tu Z.J."/>
            <person name="Steffenson B.J."/>
            <person name="Salamov A."/>
            <person name="Sun H."/>
            <person name="Lowry S."/>
            <person name="LaButti K."/>
            <person name="Han J."/>
            <person name="Copeland A."/>
            <person name="Lindquist E."/>
            <person name="Barry K."/>
            <person name="Schmutz J."/>
            <person name="Baker S.E."/>
            <person name="Ciuffetti L.M."/>
            <person name="Grigoriev I.V."/>
            <person name="Zhong S."/>
            <person name="Turgeon B.G."/>
        </authorList>
    </citation>
    <scope>NUCLEOTIDE SEQUENCE [LARGE SCALE GENOMIC DNA]</scope>
    <source>
        <strain evidence="2 3">ATCC 44560</strain>
    </source>
</reference>
<sequence length="209" mass="22050">MGARKTKDGSRRRGKETVVKQAPGLGADERAAGEIGSELSCLRPRRAAAGAASAADDHIAKLTRSNALYANAKPDTTPDGPCLLTAAVALFFDGPCIPTDTQPVFFCKAPMPVTTFPPRPLSGCHCCRYCATSLADSTVLIYPSHLDSPHPLQPPHRGPQPTARRQKMPALHSTDAFASWSTPIRCQSGGRAPLWGIADGTHINSANAA</sequence>
<dbReference type="GeneID" id="19120040"/>
<dbReference type="Proteomes" id="UP000054032">
    <property type="component" value="Unassembled WGS sequence"/>
</dbReference>
<dbReference type="OrthoDB" id="10310808at2759"/>
<name>W6ZUR6_COCMI</name>
<accession>W6ZUR6</accession>
<evidence type="ECO:0000313" key="2">
    <source>
        <dbReference type="EMBL" id="EUC51319.1"/>
    </source>
</evidence>
<dbReference type="RefSeq" id="XP_007682099.1">
    <property type="nucleotide sequence ID" value="XM_007683909.1"/>
</dbReference>
<dbReference type="EMBL" id="KI963918">
    <property type="protein sequence ID" value="EUC51319.1"/>
    <property type="molecule type" value="Genomic_DNA"/>
</dbReference>
<dbReference type="AlphaFoldDB" id="W6ZUR6"/>
<dbReference type="KEGG" id="bor:COCMIDRAFT_21303"/>
<protein>
    <submittedName>
        <fullName evidence="2">Uncharacterized protein</fullName>
    </submittedName>
</protein>
<feature type="region of interest" description="Disordered" evidence="1">
    <location>
        <begin position="1"/>
        <end position="30"/>
    </location>
</feature>
<feature type="compositionally biased region" description="Basic and acidic residues" evidence="1">
    <location>
        <begin position="1"/>
        <end position="18"/>
    </location>
</feature>
<dbReference type="HOGENOM" id="CLU_1315198_0_0_1"/>
<feature type="region of interest" description="Disordered" evidence="1">
    <location>
        <begin position="146"/>
        <end position="170"/>
    </location>
</feature>
<evidence type="ECO:0000256" key="1">
    <source>
        <dbReference type="SAM" id="MobiDB-lite"/>
    </source>
</evidence>
<organism evidence="2 3">
    <name type="scientific">Bipolaris oryzae ATCC 44560</name>
    <dbReference type="NCBI Taxonomy" id="930090"/>
    <lineage>
        <taxon>Eukaryota</taxon>
        <taxon>Fungi</taxon>
        <taxon>Dikarya</taxon>
        <taxon>Ascomycota</taxon>
        <taxon>Pezizomycotina</taxon>
        <taxon>Dothideomycetes</taxon>
        <taxon>Pleosporomycetidae</taxon>
        <taxon>Pleosporales</taxon>
        <taxon>Pleosporineae</taxon>
        <taxon>Pleosporaceae</taxon>
        <taxon>Bipolaris</taxon>
    </lineage>
</organism>
<gene>
    <name evidence="2" type="ORF">COCMIDRAFT_21303</name>
</gene>
<proteinExistence type="predicted"/>